<dbReference type="EMBL" id="EQ962660">
    <property type="protein sequence ID" value="EED12532.1"/>
    <property type="molecule type" value="Genomic_DNA"/>
</dbReference>
<dbReference type="HOGENOM" id="CLU_2005442_0_0_1"/>
<feature type="domain" description="Ribosomal eL28/Mak16" evidence="4">
    <location>
        <begin position="12"/>
        <end position="100"/>
    </location>
</feature>
<dbReference type="Pfam" id="PF01778">
    <property type="entry name" value="Ribosomal_L28e"/>
    <property type="match status" value="1"/>
</dbReference>
<keyword evidence="3" id="KW-0687">Ribonucleoprotein</keyword>
<protein>
    <submittedName>
        <fullName evidence="5">60S ribosomal protein L28</fullName>
    </submittedName>
</protein>
<evidence type="ECO:0000313" key="6">
    <source>
        <dbReference type="Proteomes" id="UP000001745"/>
    </source>
</evidence>
<dbReference type="GeneID" id="8105537"/>
<dbReference type="GO" id="GO:1990904">
    <property type="term" value="C:ribonucleoprotein complex"/>
    <property type="evidence" value="ECO:0007669"/>
    <property type="project" value="UniProtKB-KW"/>
</dbReference>
<proteinExistence type="inferred from homology"/>
<dbReference type="VEuPathDB" id="FungiDB:TSTA_005630"/>
<dbReference type="AlphaFoldDB" id="B8MTP7"/>
<sequence>MAAERSNVSADLVWQITRNQNAFLVQRNNAGGVRFSRDPLNPVNIHSRKYAGYANDKALGLQSSENGGVVLIAKNASNTQNPAKNIRTLTYGPNTSSRKYVPLVLSELEDIQFSFSYICLPGFT</sequence>
<keyword evidence="6" id="KW-1185">Reference proteome</keyword>
<gene>
    <name evidence="5" type="ORF">TSTA_005630</name>
</gene>
<comment type="similarity">
    <text evidence="1">Belongs to the eukaryotic ribosomal protein eL28 family.</text>
</comment>
<keyword evidence="2 5" id="KW-0689">Ribosomal protein</keyword>
<reference evidence="6" key="1">
    <citation type="journal article" date="2015" name="Genome Announc.">
        <title>Genome sequence of the AIDS-associated pathogen Penicillium marneffei (ATCC18224) and its near taxonomic relative Talaromyces stipitatus (ATCC10500).</title>
        <authorList>
            <person name="Nierman W.C."/>
            <person name="Fedorova-Abrams N.D."/>
            <person name="Andrianopoulos A."/>
        </authorList>
    </citation>
    <scope>NUCLEOTIDE SEQUENCE [LARGE SCALE GENOMIC DNA]</scope>
    <source>
        <strain evidence="6">ATCC 10500 / CBS 375.48 / QM 6759 / NRRL 1006</strain>
    </source>
</reference>
<dbReference type="Gene3D" id="3.30.390.110">
    <property type="match status" value="1"/>
</dbReference>
<evidence type="ECO:0000313" key="5">
    <source>
        <dbReference type="EMBL" id="EED12532.1"/>
    </source>
</evidence>
<dbReference type="InterPro" id="IPR029004">
    <property type="entry name" value="Ribosomal_eL28/Mak16"/>
</dbReference>
<dbReference type="RefSeq" id="XP_002488186.1">
    <property type="nucleotide sequence ID" value="XM_002488141.1"/>
</dbReference>
<dbReference type="GO" id="GO:0003735">
    <property type="term" value="F:structural constituent of ribosome"/>
    <property type="evidence" value="ECO:0007669"/>
    <property type="project" value="InterPro"/>
</dbReference>
<dbReference type="OrthoDB" id="338850at2759"/>
<dbReference type="PANTHER" id="PTHR10544">
    <property type="entry name" value="60S RIBOSOMAL PROTEIN L28"/>
    <property type="match status" value="1"/>
</dbReference>
<name>B8MTP7_TALSN</name>
<evidence type="ECO:0000256" key="1">
    <source>
        <dbReference type="ARBA" id="ARBA00007926"/>
    </source>
</evidence>
<accession>B8MTP7</accession>
<dbReference type="GO" id="GO:0006412">
    <property type="term" value="P:translation"/>
    <property type="evidence" value="ECO:0007669"/>
    <property type="project" value="InterPro"/>
</dbReference>
<dbReference type="GO" id="GO:0005840">
    <property type="term" value="C:ribosome"/>
    <property type="evidence" value="ECO:0007669"/>
    <property type="project" value="UniProtKB-KW"/>
</dbReference>
<evidence type="ECO:0000259" key="4">
    <source>
        <dbReference type="Pfam" id="PF01778"/>
    </source>
</evidence>
<evidence type="ECO:0000256" key="3">
    <source>
        <dbReference type="ARBA" id="ARBA00023274"/>
    </source>
</evidence>
<organism evidence="5 6">
    <name type="scientific">Talaromyces stipitatus (strain ATCC 10500 / CBS 375.48 / QM 6759 / NRRL 1006)</name>
    <name type="common">Penicillium stipitatum</name>
    <dbReference type="NCBI Taxonomy" id="441959"/>
    <lineage>
        <taxon>Eukaryota</taxon>
        <taxon>Fungi</taxon>
        <taxon>Dikarya</taxon>
        <taxon>Ascomycota</taxon>
        <taxon>Pezizomycotina</taxon>
        <taxon>Eurotiomycetes</taxon>
        <taxon>Eurotiomycetidae</taxon>
        <taxon>Eurotiales</taxon>
        <taxon>Trichocomaceae</taxon>
        <taxon>Talaromyces</taxon>
        <taxon>Talaromyces sect. Talaromyces</taxon>
    </lineage>
</organism>
<dbReference type="InterPro" id="IPR002672">
    <property type="entry name" value="Ribosomal_eL28"/>
</dbReference>
<dbReference type="Proteomes" id="UP000001745">
    <property type="component" value="Unassembled WGS sequence"/>
</dbReference>
<dbReference type="PhylomeDB" id="B8MTP7"/>
<evidence type="ECO:0000256" key="2">
    <source>
        <dbReference type="ARBA" id="ARBA00022980"/>
    </source>
</evidence>